<dbReference type="PANTHER" id="PTHR20889:SF12">
    <property type="entry name" value="LP01149P"/>
    <property type="match status" value="1"/>
</dbReference>
<reference evidence="5 6" key="1">
    <citation type="journal article" date="2024" name="Nat. Commun.">
        <title>Phylogenomics reveals the evolutionary origins of lichenization in chlorophyte algae.</title>
        <authorList>
            <person name="Puginier C."/>
            <person name="Libourel C."/>
            <person name="Otte J."/>
            <person name="Skaloud P."/>
            <person name="Haon M."/>
            <person name="Grisel S."/>
            <person name="Petersen M."/>
            <person name="Berrin J.G."/>
            <person name="Delaux P.M."/>
            <person name="Dal Grande F."/>
            <person name="Keller J."/>
        </authorList>
    </citation>
    <scope>NUCLEOTIDE SEQUENCE [LARGE SCALE GENOMIC DNA]</scope>
    <source>
        <strain evidence="5 6">SAG 245.80</strain>
    </source>
</reference>
<name>A0AAW1RUS4_9CHLO</name>
<dbReference type="AlphaFoldDB" id="A0AAW1RUS4"/>
<dbReference type="Gene3D" id="3.40.50.1000">
    <property type="entry name" value="HAD superfamily/HAD-like"/>
    <property type="match status" value="1"/>
</dbReference>
<dbReference type="InterPro" id="IPR036412">
    <property type="entry name" value="HAD-like_sf"/>
</dbReference>
<dbReference type="SUPFAM" id="SSF53335">
    <property type="entry name" value="S-adenosyl-L-methionine-dependent methyltransferases"/>
    <property type="match status" value="1"/>
</dbReference>
<evidence type="ECO:0000256" key="3">
    <source>
        <dbReference type="ARBA" id="ARBA00022801"/>
    </source>
</evidence>
<evidence type="ECO:0000256" key="4">
    <source>
        <dbReference type="ARBA" id="ARBA00022842"/>
    </source>
</evidence>
<gene>
    <name evidence="5" type="ORF">WJX81_005006</name>
</gene>
<accession>A0AAW1RUS4</accession>
<comment type="caution">
    <text evidence="5">The sequence shown here is derived from an EMBL/GenBank/DDBJ whole genome shotgun (WGS) entry which is preliminary data.</text>
</comment>
<dbReference type="Proteomes" id="UP001445335">
    <property type="component" value="Unassembled WGS sequence"/>
</dbReference>
<protein>
    <submittedName>
        <fullName evidence="5">Uncharacterized protein</fullName>
    </submittedName>
</protein>
<sequence>MASSTNEDLTERDGLLRYNLDVGGGRMLRIISDPCHKRHSYCCGTSLWTACIEFISVIAGLTDSWVSGLRVLELGAGLGALGQALALHGAVVALTDSAVMLPLLQDNVAANFGASNTACGSGPPPEVHELAWGSSLAGHALDPRRRTFDLLVASDVCYNEDCFDVLLATVLEYLAANHRMQVVMAIPDREESRAFLARAVAAGLAFRFVRRFPARPDLPTAVSICQLCRWAGPDPGGGNAPVPGPQRILFACDFDWSLVEENSDTFVLREVGAWPAFERLQAQGLPWTALMDAGLAAAAAEASAKPADVLAACRRVPFHAAMQKAVRRVAAAPGCELVILSDANSVFIAEVLAAAGLAHCFSQVHTNQGIWEEGVLRVRPHQPSDTPHGCPNCAANLCKGQVLERLLLAASGAPWTCVVYLGDGANDACPAARLGGRDVVLARAHYPDGRPCALPRRLAAGGGRAPASVDAALAAGFRPGGMGAGGGPAGLPTWPDSAPLAQVVTWDAPSAAAAALLRLAGLA</sequence>
<dbReference type="InterPro" id="IPR029063">
    <property type="entry name" value="SAM-dependent_MTases_sf"/>
</dbReference>
<dbReference type="SUPFAM" id="SSF56784">
    <property type="entry name" value="HAD-like"/>
    <property type="match status" value="1"/>
</dbReference>
<evidence type="ECO:0000256" key="1">
    <source>
        <dbReference type="ARBA" id="ARBA00001946"/>
    </source>
</evidence>
<evidence type="ECO:0000256" key="2">
    <source>
        <dbReference type="ARBA" id="ARBA00022723"/>
    </source>
</evidence>
<proteinExistence type="predicted"/>
<dbReference type="Pfam" id="PF06888">
    <property type="entry name" value="Put_Phosphatase"/>
    <property type="match status" value="1"/>
</dbReference>
<dbReference type="GO" id="GO:0046872">
    <property type="term" value="F:metal ion binding"/>
    <property type="evidence" value="ECO:0007669"/>
    <property type="project" value="UniProtKB-KW"/>
</dbReference>
<dbReference type="EMBL" id="JALJOU010000021">
    <property type="protein sequence ID" value="KAK9837474.1"/>
    <property type="molecule type" value="Genomic_DNA"/>
</dbReference>
<keyword evidence="3" id="KW-0378">Hydrolase</keyword>
<dbReference type="PANTHER" id="PTHR20889">
    <property type="entry name" value="PHOSPHATASE, ORPHAN 1, 2"/>
    <property type="match status" value="1"/>
</dbReference>
<dbReference type="GO" id="GO:0016791">
    <property type="term" value="F:phosphatase activity"/>
    <property type="evidence" value="ECO:0007669"/>
    <property type="project" value="InterPro"/>
</dbReference>
<dbReference type="NCBIfam" id="TIGR01488">
    <property type="entry name" value="HAD-SF-IB"/>
    <property type="match status" value="1"/>
</dbReference>
<keyword evidence="6" id="KW-1185">Reference proteome</keyword>
<evidence type="ECO:0000313" key="5">
    <source>
        <dbReference type="EMBL" id="KAK9837474.1"/>
    </source>
</evidence>
<dbReference type="InterPro" id="IPR019410">
    <property type="entry name" value="Methyltransf_16"/>
</dbReference>
<evidence type="ECO:0000313" key="6">
    <source>
        <dbReference type="Proteomes" id="UP001445335"/>
    </source>
</evidence>
<dbReference type="Gene3D" id="3.40.50.150">
    <property type="entry name" value="Vaccinia Virus protein VP39"/>
    <property type="match status" value="1"/>
</dbReference>
<dbReference type="InterPro" id="IPR023214">
    <property type="entry name" value="HAD_sf"/>
</dbReference>
<dbReference type="InterPro" id="IPR016965">
    <property type="entry name" value="Pase_PHOSPHO-typ"/>
</dbReference>
<dbReference type="NCBIfam" id="TIGR01489">
    <property type="entry name" value="DKMTPPase-SF"/>
    <property type="match status" value="1"/>
</dbReference>
<organism evidence="5 6">
    <name type="scientific">Elliptochloris bilobata</name>
    <dbReference type="NCBI Taxonomy" id="381761"/>
    <lineage>
        <taxon>Eukaryota</taxon>
        <taxon>Viridiplantae</taxon>
        <taxon>Chlorophyta</taxon>
        <taxon>core chlorophytes</taxon>
        <taxon>Trebouxiophyceae</taxon>
        <taxon>Trebouxiophyceae incertae sedis</taxon>
        <taxon>Elliptochloris clade</taxon>
        <taxon>Elliptochloris</taxon>
    </lineage>
</organism>
<keyword evidence="2" id="KW-0479">Metal-binding</keyword>
<comment type="cofactor">
    <cofactor evidence="1">
        <name>Mg(2+)</name>
        <dbReference type="ChEBI" id="CHEBI:18420"/>
    </cofactor>
</comment>
<dbReference type="Pfam" id="PF10294">
    <property type="entry name" value="Methyltransf_16"/>
    <property type="match status" value="1"/>
</dbReference>
<dbReference type="InterPro" id="IPR006384">
    <property type="entry name" value="HAD_hydro_PyrdxlP_Pase-like"/>
</dbReference>
<keyword evidence="4" id="KW-0460">Magnesium</keyword>